<sequence length="156" mass="17716">MSEKQQQVLDYFSADQLKEIETTIVKAEKQTSGEIRVEIILDCDHDLMGRVHEQAVRDFETAGMHKTRDKTGILILIVLNERTFTILGDSGIYSKLPQGYWDNMAKAMTLYFKDGNFHVGICAVVESIGRQLAKYFPRRNDDVDELSDEVIVGGSR</sequence>
<dbReference type="PANTHER" id="PTHR30373:SF8">
    <property type="entry name" value="BLL7265 PROTEIN"/>
    <property type="match status" value="1"/>
</dbReference>
<dbReference type="Pfam" id="PF04536">
    <property type="entry name" value="TPM_phosphatase"/>
    <property type="match status" value="1"/>
</dbReference>
<evidence type="ECO:0000259" key="1">
    <source>
        <dbReference type="Pfam" id="PF04536"/>
    </source>
</evidence>
<dbReference type="Proteomes" id="UP000176893">
    <property type="component" value="Unassembled WGS sequence"/>
</dbReference>
<evidence type="ECO:0000313" key="2">
    <source>
        <dbReference type="EMBL" id="OGM98460.1"/>
    </source>
</evidence>
<accession>A0A1F8ECH1</accession>
<reference evidence="2 3" key="1">
    <citation type="journal article" date="2016" name="Nat. Commun.">
        <title>Thousands of microbial genomes shed light on interconnected biogeochemical processes in an aquifer system.</title>
        <authorList>
            <person name="Anantharaman K."/>
            <person name="Brown C.T."/>
            <person name="Hug L.A."/>
            <person name="Sharon I."/>
            <person name="Castelle C.J."/>
            <person name="Probst A.J."/>
            <person name="Thomas B.C."/>
            <person name="Singh A."/>
            <person name="Wilkins M.J."/>
            <person name="Karaoz U."/>
            <person name="Brodie E.L."/>
            <person name="Williams K.H."/>
            <person name="Hubbard S.S."/>
            <person name="Banfield J.F."/>
        </authorList>
    </citation>
    <scope>NUCLEOTIDE SEQUENCE [LARGE SCALE GENOMIC DNA]</scope>
</reference>
<gene>
    <name evidence="2" type="ORF">A2649_02685</name>
</gene>
<protein>
    <recommendedName>
        <fullName evidence="1">TPM domain-containing protein</fullName>
    </recommendedName>
</protein>
<dbReference type="EMBL" id="MGJB01000015">
    <property type="protein sequence ID" value="OGM98460.1"/>
    <property type="molecule type" value="Genomic_DNA"/>
</dbReference>
<name>A0A1F8ECH1_9BACT</name>
<dbReference type="STRING" id="1802661.A2649_02685"/>
<comment type="caution">
    <text evidence="2">The sequence shown here is derived from an EMBL/GenBank/DDBJ whole genome shotgun (WGS) entry which is preliminary data.</text>
</comment>
<dbReference type="InterPro" id="IPR007621">
    <property type="entry name" value="TPM_dom"/>
</dbReference>
<evidence type="ECO:0000313" key="3">
    <source>
        <dbReference type="Proteomes" id="UP000176893"/>
    </source>
</evidence>
<feature type="domain" description="TPM" evidence="1">
    <location>
        <begin position="10"/>
        <end position="130"/>
    </location>
</feature>
<dbReference type="Gene3D" id="3.10.310.50">
    <property type="match status" value="1"/>
</dbReference>
<dbReference type="AlphaFoldDB" id="A0A1F8ECH1"/>
<organism evidence="2 3">
    <name type="scientific">Candidatus Yanofskybacteria bacterium RIFCSPHIGHO2_01_FULL_41_26</name>
    <dbReference type="NCBI Taxonomy" id="1802661"/>
    <lineage>
        <taxon>Bacteria</taxon>
        <taxon>Candidatus Yanofskyibacteriota</taxon>
    </lineage>
</organism>
<proteinExistence type="predicted"/>
<dbReference type="PANTHER" id="PTHR30373">
    <property type="entry name" value="UPF0603 PROTEIN YGCG"/>
    <property type="match status" value="1"/>
</dbReference>